<keyword evidence="2" id="KW-1185">Reference proteome</keyword>
<dbReference type="EMBL" id="JACHXN010000028">
    <property type="protein sequence ID" value="MBB3149212.1"/>
    <property type="molecule type" value="Genomic_DNA"/>
</dbReference>
<gene>
    <name evidence="1" type="ORF">FHS21_005664</name>
</gene>
<dbReference type="Proteomes" id="UP000554520">
    <property type="component" value="Unassembled WGS sequence"/>
</dbReference>
<sequence length="151" mass="17350">MTDRPRARDRYILDEDHRVVPASTETWNHFMRDREVAGTCYNYHCVAESVTDHYCIFTQFTGRDDRVDDNGPPLVFFTNVCERIETEYSFPDGTVVGHEYVDFPEGDLPRYSSWDEAMAGHAVMVKRIEQLETDTVAAFRAAAASGRENDE</sequence>
<dbReference type="AlphaFoldDB" id="A0A839UKF3"/>
<name>A0A839UKF3_9HYPH</name>
<organism evidence="1 2">
    <name type="scientific">Phyllobacterium trifolii</name>
    <dbReference type="NCBI Taxonomy" id="300193"/>
    <lineage>
        <taxon>Bacteria</taxon>
        <taxon>Pseudomonadati</taxon>
        <taxon>Pseudomonadota</taxon>
        <taxon>Alphaproteobacteria</taxon>
        <taxon>Hyphomicrobiales</taxon>
        <taxon>Phyllobacteriaceae</taxon>
        <taxon>Phyllobacterium</taxon>
    </lineage>
</organism>
<evidence type="ECO:0000313" key="2">
    <source>
        <dbReference type="Proteomes" id="UP000554520"/>
    </source>
</evidence>
<proteinExistence type="predicted"/>
<comment type="caution">
    <text evidence="1">The sequence shown here is derived from an EMBL/GenBank/DDBJ whole genome shotgun (WGS) entry which is preliminary data.</text>
</comment>
<reference evidence="1 2" key="1">
    <citation type="submission" date="2020-08" db="EMBL/GenBank/DDBJ databases">
        <title>Genomic Encyclopedia of Type Strains, Phase III (KMG-III): the genomes of soil and plant-associated and newly described type strains.</title>
        <authorList>
            <person name="Whitman W."/>
        </authorList>
    </citation>
    <scope>NUCLEOTIDE SEQUENCE [LARGE SCALE GENOMIC DNA]</scope>
    <source>
        <strain evidence="1 2">CECT 7015</strain>
    </source>
</reference>
<protein>
    <submittedName>
        <fullName evidence="1">Uncharacterized protein</fullName>
    </submittedName>
</protein>
<accession>A0A839UKF3</accession>
<dbReference type="RefSeq" id="WP_183664950.1">
    <property type="nucleotide sequence ID" value="NZ_JACHXN010000028.1"/>
</dbReference>
<evidence type="ECO:0000313" key="1">
    <source>
        <dbReference type="EMBL" id="MBB3149212.1"/>
    </source>
</evidence>